<dbReference type="EMBL" id="JARXVH010000002">
    <property type="protein sequence ID" value="MDH6214482.1"/>
    <property type="molecule type" value="Genomic_DNA"/>
</dbReference>
<evidence type="ECO:0000313" key="3">
    <source>
        <dbReference type="Proteomes" id="UP001160499"/>
    </source>
</evidence>
<sequence>MSRFLRGRLAALLVGTFALVGLAALPAQAGTSGASGVNRYLSDVNLNGYCRNTFTPAGGPEATSVQSSGSASGWSCYANGTYTPLSITDACRYQFAELVSRGFLVTEDPNNTSVTDRSCFGVINTRLERGGMDLAGYCKSLQGGYTGAYNSGGNVDSWYCDGPADARLDLNSACKWQNQSYVASGYVLAAAYANYGAWNRIGCIAMA</sequence>
<gene>
    <name evidence="2" type="ORF">M2283_001765</name>
</gene>
<organism evidence="2 3">
    <name type="scientific">Streptomyces pseudovenezuelae</name>
    <dbReference type="NCBI Taxonomy" id="67350"/>
    <lineage>
        <taxon>Bacteria</taxon>
        <taxon>Bacillati</taxon>
        <taxon>Actinomycetota</taxon>
        <taxon>Actinomycetes</taxon>
        <taxon>Kitasatosporales</taxon>
        <taxon>Streptomycetaceae</taxon>
        <taxon>Streptomyces</taxon>
        <taxon>Streptomyces aurantiacus group</taxon>
    </lineage>
</organism>
<evidence type="ECO:0000256" key="1">
    <source>
        <dbReference type="SAM" id="SignalP"/>
    </source>
</evidence>
<accession>A0ABT6LDV9</accession>
<comment type="caution">
    <text evidence="2">The sequence shown here is derived from an EMBL/GenBank/DDBJ whole genome shotgun (WGS) entry which is preliminary data.</text>
</comment>
<evidence type="ECO:0008006" key="4">
    <source>
        <dbReference type="Google" id="ProtNLM"/>
    </source>
</evidence>
<proteinExistence type="predicted"/>
<keyword evidence="1" id="KW-0732">Signal</keyword>
<keyword evidence="3" id="KW-1185">Reference proteome</keyword>
<dbReference type="Proteomes" id="UP001160499">
    <property type="component" value="Unassembled WGS sequence"/>
</dbReference>
<dbReference type="RefSeq" id="WP_280875515.1">
    <property type="nucleotide sequence ID" value="NZ_JARXVH010000002.1"/>
</dbReference>
<protein>
    <recommendedName>
        <fullName evidence="4">Phospholipase</fullName>
    </recommendedName>
</protein>
<feature type="signal peptide" evidence="1">
    <location>
        <begin position="1"/>
        <end position="29"/>
    </location>
</feature>
<reference evidence="2 3" key="1">
    <citation type="submission" date="2023-04" db="EMBL/GenBank/DDBJ databases">
        <title>Forest soil microbial communities from Buena Vista Peninsula, Colon Province, Panama.</title>
        <authorList>
            <person name="Bouskill N."/>
        </authorList>
    </citation>
    <scope>NUCLEOTIDE SEQUENCE [LARGE SCALE GENOMIC DNA]</scope>
    <source>
        <strain evidence="2 3">GGS1</strain>
    </source>
</reference>
<name>A0ABT6LDV9_9ACTN</name>
<evidence type="ECO:0000313" key="2">
    <source>
        <dbReference type="EMBL" id="MDH6214482.1"/>
    </source>
</evidence>
<feature type="chain" id="PRO_5046037000" description="Phospholipase" evidence="1">
    <location>
        <begin position="30"/>
        <end position="207"/>
    </location>
</feature>